<name>A0A1R2BMB0_9CILI</name>
<dbReference type="EMBL" id="MPUH01000552">
    <property type="protein sequence ID" value="OMJ77864.1"/>
    <property type="molecule type" value="Genomic_DNA"/>
</dbReference>
<evidence type="ECO:0000256" key="1">
    <source>
        <dbReference type="SAM" id="MobiDB-lite"/>
    </source>
</evidence>
<sequence length="271" mass="31558">MQRKQPVSSSAKPLPKDFAEQVLRLEISVDVDSSMDALKSLLELYSQAIEYYESIRDQKYKYYQDRMMELLHKQNNLLLAEGPPPHTARSNSHMTSDLLQKREVDKTIKQFEVATHEVSRQVSMNLQNQNSTMLSRMNSRKNRNTSADPRKSSVFHKLPFATHHKRRSSEGESDKSGGVSTTREAEQFEKELEEIMEESVMEKISKRQEIKKKYREQIEEIQSMGGGTVMQQLAEEMQKRMDEELNALDGMLEDKRKVAIKRIKEFLVKKN</sequence>
<keyword evidence="3" id="KW-1185">Reference proteome</keyword>
<gene>
    <name evidence="2" type="ORF">SteCoe_22465</name>
</gene>
<accession>A0A1R2BMB0</accession>
<organism evidence="2 3">
    <name type="scientific">Stentor coeruleus</name>
    <dbReference type="NCBI Taxonomy" id="5963"/>
    <lineage>
        <taxon>Eukaryota</taxon>
        <taxon>Sar</taxon>
        <taxon>Alveolata</taxon>
        <taxon>Ciliophora</taxon>
        <taxon>Postciliodesmatophora</taxon>
        <taxon>Heterotrichea</taxon>
        <taxon>Heterotrichida</taxon>
        <taxon>Stentoridae</taxon>
        <taxon>Stentor</taxon>
    </lineage>
</organism>
<feature type="region of interest" description="Disordered" evidence="1">
    <location>
        <begin position="129"/>
        <end position="185"/>
    </location>
</feature>
<dbReference type="OrthoDB" id="291574at2759"/>
<dbReference type="Proteomes" id="UP000187209">
    <property type="component" value="Unassembled WGS sequence"/>
</dbReference>
<evidence type="ECO:0000313" key="3">
    <source>
        <dbReference type="Proteomes" id="UP000187209"/>
    </source>
</evidence>
<dbReference type="AlphaFoldDB" id="A0A1R2BMB0"/>
<comment type="caution">
    <text evidence="2">The sequence shown here is derived from an EMBL/GenBank/DDBJ whole genome shotgun (WGS) entry which is preliminary data.</text>
</comment>
<proteinExistence type="predicted"/>
<protein>
    <submittedName>
        <fullName evidence="2">Uncharacterized protein</fullName>
    </submittedName>
</protein>
<evidence type="ECO:0000313" key="2">
    <source>
        <dbReference type="EMBL" id="OMJ77864.1"/>
    </source>
</evidence>
<reference evidence="2 3" key="1">
    <citation type="submission" date="2016-11" db="EMBL/GenBank/DDBJ databases">
        <title>The macronuclear genome of Stentor coeruleus: a giant cell with tiny introns.</title>
        <authorList>
            <person name="Slabodnick M."/>
            <person name="Ruby J.G."/>
            <person name="Reiff S.B."/>
            <person name="Swart E.C."/>
            <person name="Gosai S."/>
            <person name="Prabakaran S."/>
            <person name="Witkowska E."/>
            <person name="Larue G.E."/>
            <person name="Fisher S."/>
            <person name="Freeman R.M."/>
            <person name="Gunawardena J."/>
            <person name="Chu W."/>
            <person name="Stover N.A."/>
            <person name="Gregory B.D."/>
            <person name="Nowacki M."/>
            <person name="Derisi J."/>
            <person name="Roy S.W."/>
            <person name="Marshall W.F."/>
            <person name="Sood P."/>
        </authorList>
    </citation>
    <scope>NUCLEOTIDE SEQUENCE [LARGE SCALE GENOMIC DNA]</scope>
    <source>
        <strain evidence="2">WM001</strain>
    </source>
</reference>